<keyword evidence="2" id="KW-0067">ATP-binding</keyword>
<feature type="domain" description="SNF2 N-terminal" evidence="3">
    <location>
        <begin position="36"/>
        <end position="116"/>
    </location>
</feature>
<evidence type="ECO:0000259" key="3">
    <source>
        <dbReference type="Pfam" id="PF00176"/>
    </source>
</evidence>
<gene>
    <name evidence="4" type="ORF">L228DRAFT_237075</name>
</gene>
<keyword evidence="5" id="KW-1185">Reference proteome</keyword>
<protein>
    <recommendedName>
        <fullName evidence="3">SNF2 N-terminal domain-containing protein</fullName>
    </recommendedName>
</protein>
<dbReference type="InParanoid" id="A0A165HYX1"/>
<organism evidence="4 5">
    <name type="scientific">Xylona heveae (strain CBS 132557 / TC161)</name>
    <dbReference type="NCBI Taxonomy" id="1328760"/>
    <lineage>
        <taxon>Eukaryota</taxon>
        <taxon>Fungi</taxon>
        <taxon>Dikarya</taxon>
        <taxon>Ascomycota</taxon>
        <taxon>Pezizomycotina</taxon>
        <taxon>Xylonomycetes</taxon>
        <taxon>Xylonales</taxon>
        <taxon>Xylonaceae</taxon>
        <taxon>Xylona</taxon>
    </lineage>
</organism>
<dbReference type="GO" id="GO:0005524">
    <property type="term" value="F:ATP binding"/>
    <property type="evidence" value="ECO:0007669"/>
    <property type="project" value="InterPro"/>
</dbReference>
<evidence type="ECO:0000313" key="5">
    <source>
        <dbReference type="Proteomes" id="UP000076632"/>
    </source>
</evidence>
<dbReference type="AlphaFoldDB" id="A0A165HYX1"/>
<reference evidence="4 5" key="1">
    <citation type="journal article" date="2016" name="Fungal Biol.">
        <title>The genome of Xylona heveae provides a window into fungal endophytism.</title>
        <authorList>
            <person name="Gazis R."/>
            <person name="Kuo A."/>
            <person name="Riley R."/>
            <person name="LaButti K."/>
            <person name="Lipzen A."/>
            <person name="Lin J."/>
            <person name="Amirebrahimi M."/>
            <person name="Hesse C.N."/>
            <person name="Spatafora J.W."/>
            <person name="Henrissat B."/>
            <person name="Hainaut M."/>
            <person name="Grigoriev I.V."/>
            <person name="Hibbett D.S."/>
        </authorList>
    </citation>
    <scope>NUCLEOTIDE SEQUENCE [LARGE SCALE GENOMIC DNA]</scope>
    <source>
        <strain evidence="4 5">TC161</strain>
    </source>
</reference>
<dbReference type="InterPro" id="IPR027417">
    <property type="entry name" value="P-loop_NTPase"/>
</dbReference>
<accession>A0A165HYX1</accession>
<evidence type="ECO:0000256" key="2">
    <source>
        <dbReference type="ARBA" id="ARBA00022840"/>
    </source>
</evidence>
<dbReference type="Pfam" id="PF00176">
    <property type="entry name" value="SNF2-rel_dom"/>
    <property type="match status" value="1"/>
</dbReference>
<dbReference type="RefSeq" id="XP_018189669.1">
    <property type="nucleotide sequence ID" value="XM_018330895.1"/>
</dbReference>
<name>A0A165HYX1_XYLHT</name>
<dbReference type="Proteomes" id="UP000076632">
    <property type="component" value="Unassembled WGS sequence"/>
</dbReference>
<keyword evidence="1" id="KW-0547">Nucleotide-binding</keyword>
<evidence type="ECO:0000313" key="4">
    <source>
        <dbReference type="EMBL" id="KZF24114.1"/>
    </source>
</evidence>
<dbReference type="InterPro" id="IPR000330">
    <property type="entry name" value="SNF2_N"/>
</dbReference>
<dbReference type="InterPro" id="IPR038718">
    <property type="entry name" value="SNF2-like_sf"/>
</dbReference>
<dbReference type="Gene3D" id="3.40.50.10810">
    <property type="entry name" value="Tandem AAA-ATPase domain"/>
    <property type="match status" value="1"/>
</dbReference>
<evidence type="ECO:0000256" key="1">
    <source>
        <dbReference type="ARBA" id="ARBA00022741"/>
    </source>
</evidence>
<sequence>MLLECCLEKLKISNNEALYIFTKHKAYLNNILYQHKDHDAAFLADVISLGKTWIRIDWLLHKINERQSLLQEGMPPKAMAKPFLVIVSSNLVKQWMKQILYVMDNILVYMYYGDYYKK</sequence>
<dbReference type="SUPFAM" id="SSF52540">
    <property type="entry name" value="P-loop containing nucleoside triphosphate hydrolases"/>
    <property type="match status" value="1"/>
</dbReference>
<dbReference type="EMBL" id="KV407456">
    <property type="protein sequence ID" value="KZF24114.1"/>
    <property type="molecule type" value="Genomic_DNA"/>
</dbReference>
<dbReference type="GeneID" id="28896032"/>
<proteinExistence type="predicted"/>